<sequence>MKEILKGKR</sequence>
<organism evidence="1">
    <name type="scientific">Anguilla anguilla</name>
    <name type="common">European freshwater eel</name>
    <name type="synonym">Muraena anguilla</name>
    <dbReference type="NCBI Taxonomy" id="7936"/>
    <lineage>
        <taxon>Eukaryota</taxon>
        <taxon>Metazoa</taxon>
        <taxon>Chordata</taxon>
        <taxon>Craniata</taxon>
        <taxon>Vertebrata</taxon>
        <taxon>Euteleostomi</taxon>
        <taxon>Actinopterygii</taxon>
        <taxon>Neopterygii</taxon>
        <taxon>Teleostei</taxon>
        <taxon>Anguilliformes</taxon>
        <taxon>Anguillidae</taxon>
        <taxon>Anguilla</taxon>
    </lineage>
</organism>
<reference evidence="1" key="1">
    <citation type="submission" date="2014-11" db="EMBL/GenBank/DDBJ databases">
        <authorList>
            <person name="Amaro Gonzalez C."/>
        </authorList>
    </citation>
    <scope>NUCLEOTIDE SEQUENCE</scope>
</reference>
<evidence type="ECO:0000313" key="1">
    <source>
        <dbReference type="EMBL" id="JAH83179.1"/>
    </source>
</evidence>
<name>A0A0E9VYF0_ANGAN</name>
<dbReference type="EMBL" id="GBXM01025398">
    <property type="protein sequence ID" value="JAH83179.1"/>
    <property type="molecule type" value="Transcribed_RNA"/>
</dbReference>
<reference evidence="1" key="2">
    <citation type="journal article" date="2015" name="Fish Shellfish Immunol.">
        <title>Early steps in the European eel (Anguilla anguilla)-Vibrio vulnificus interaction in the gills: Role of the RtxA13 toxin.</title>
        <authorList>
            <person name="Callol A."/>
            <person name="Pajuelo D."/>
            <person name="Ebbesson L."/>
            <person name="Teles M."/>
            <person name="MacKenzie S."/>
            <person name="Amaro C."/>
        </authorList>
    </citation>
    <scope>NUCLEOTIDE SEQUENCE</scope>
</reference>
<accession>A0A0E9VYF0</accession>
<proteinExistence type="predicted"/>
<protein>
    <submittedName>
        <fullName evidence="1">Uncharacterized protein</fullName>
    </submittedName>
</protein>